<dbReference type="SUPFAM" id="SSF53474">
    <property type="entry name" value="alpha/beta-Hydrolases"/>
    <property type="match status" value="1"/>
</dbReference>
<protein>
    <submittedName>
        <fullName evidence="2">Uncharacterized protein</fullName>
    </submittedName>
</protein>
<evidence type="ECO:0000256" key="1">
    <source>
        <dbReference type="ARBA" id="ARBA00009431"/>
    </source>
</evidence>
<dbReference type="InterPro" id="IPR001563">
    <property type="entry name" value="Peptidase_S10"/>
</dbReference>
<dbReference type="AlphaFoldDB" id="A0AAP0LBB5"/>
<dbReference type="Proteomes" id="UP001419268">
    <property type="component" value="Unassembled WGS sequence"/>
</dbReference>
<dbReference type="GO" id="GO:0006508">
    <property type="term" value="P:proteolysis"/>
    <property type="evidence" value="ECO:0007669"/>
    <property type="project" value="InterPro"/>
</dbReference>
<dbReference type="GO" id="GO:0004185">
    <property type="term" value="F:serine-type carboxypeptidase activity"/>
    <property type="evidence" value="ECO:0007669"/>
    <property type="project" value="InterPro"/>
</dbReference>
<organism evidence="2 3">
    <name type="scientific">Stephania cephalantha</name>
    <dbReference type="NCBI Taxonomy" id="152367"/>
    <lineage>
        <taxon>Eukaryota</taxon>
        <taxon>Viridiplantae</taxon>
        <taxon>Streptophyta</taxon>
        <taxon>Embryophyta</taxon>
        <taxon>Tracheophyta</taxon>
        <taxon>Spermatophyta</taxon>
        <taxon>Magnoliopsida</taxon>
        <taxon>Ranunculales</taxon>
        <taxon>Menispermaceae</taxon>
        <taxon>Menispermoideae</taxon>
        <taxon>Cissampelideae</taxon>
        <taxon>Stephania</taxon>
    </lineage>
</organism>
<dbReference type="GO" id="GO:0016747">
    <property type="term" value="F:acyltransferase activity, transferring groups other than amino-acyl groups"/>
    <property type="evidence" value="ECO:0007669"/>
    <property type="project" value="TreeGrafter"/>
</dbReference>
<dbReference type="GO" id="GO:0019748">
    <property type="term" value="P:secondary metabolic process"/>
    <property type="evidence" value="ECO:0007669"/>
    <property type="project" value="TreeGrafter"/>
</dbReference>
<comment type="caution">
    <text evidence="2">The sequence shown here is derived from an EMBL/GenBank/DDBJ whole genome shotgun (WGS) entry which is preliminary data.</text>
</comment>
<dbReference type="InterPro" id="IPR029058">
    <property type="entry name" value="AB_hydrolase_fold"/>
</dbReference>
<proteinExistence type="inferred from homology"/>
<accession>A0AAP0LBB5</accession>
<name>A0AAP0LBB5_9MAGN</name>
<dbReference type="PANTHER" id="PTHR11802:SF29">
    <property type="entry name" value="SERINE CARBOXYPEPTIDASE-LIKE 19"/>
    <property type="match status" value="1"/>
</dbReference>
<gene>
    <name evidence="2" type="ORF">Scep_001200</name>
</gene>
<dbReference type="PANTHER" id="PTHR11802">
    <property type="entry name" value="SERINE PROTEASE FAMILY S10 SERINE CARBOXYPEPTIDASE"/>
    <property type="match status" value="1"/>
</dbReference>
<dbReference type="Pfam" id="PF00450">
    <property type="entry name" value="Peptidase_S10"/>
    <property type="match status" value="1"/>
</dbReference>
<reference evidence="2 3" key="1">
    <citation type="submission" date="2024-01" db="EMBL/GenBank/DDBJ databases">
        <title>Genome assemblies of Stephania.</title>
        <authorList>
            <person name="Yang L."/>
        </authorList>
    </citation>
    <scope>NUCLEOTIDE SEQUENCE [LARGE SCALE GENOMIC DNA]</scope>
    <source>
        <strain evidence="2">JXDWG</strain>
        <tissue evidence="2">Leaf</tissue>
    </source>
</reference>
<keyword evidence="3" id="KW-1185">Reference proteome</keyword>
<dbReference type="Gene3D" id="3.40.50.1820">
    <property type="entry name" value="alpha/beta hydrolase"/>
    <property type="match status" value="1"/>
</dbReference>
<comment type="similarity">
    <text evidence="1">Belongs to the peptidase S10 family.</text>
</comment>
<evidence type="ECO:0000313" key="2">
    <source>
        <dbReference type="EMBL" id="KAK9166009.1"/>
    </source>
</evidence>
<dbReference type="EMBL" id="JBBNAG010000001">
    <property type="protein sequence ID" value="KAK9166009.1"/>
    <property type="molecule type" value="Genomic_DNA"/>
</dbReference>
<evidence type="ECO:0000313" key="3">
    <source>
        <dbReference type="Proteomes" id="UP001419268"/>
    </source>
</evidence>
<sequence length="121" mass="13719">MKLVSYDNKDSSLYIGADEKNDVQLFYYYIKSERDPTKDPLFLWLTGGPGCSAFSALVYEIGPLKFKHVEYNGTLPTLELNPHSWTKYSGDCDLKVPFVGTEAWIKSLNYSIFDDCGQVAE</sequence>